<keyword evidence="4" id="KW-0812">Transmembrane</keyword>
<feature type="transmembrane region" description="Helical" evidence="4">
    <location>
        <begin position="60"/>
        <end position="82"/>
    </location>
</feature>
<dbReference type="GO" id="GO:0003677">
    <property type="term" value="F:DNA binding"/>
    <property type="evidence" value="ECO:0007669"/>
    <property type="project" value="UniProtKB-KW"/>
</dbReference>
<evidence type="ECO:0000313" key="7">
    <source>
        <dbReference type="Proteomes" id="UP000236197"/>
    </source>
</evidence>
<dbReference type="CDD" id="cd06170">
    <property type="entry name" value="LuxR_C_like"/>
    <property type="match status" value="1"/>
</dbReference>
<comment type="caution">
    <text evidence="6">The sequence shown here is derived from an EMBL/GenBank/DDBJ whole genome shotgun (WGS) entry which is preliminary data.</text>
</comment>
<feature type="transmembrane region" description="Helical" evidence="4">
    <location>
        <begin position="193"/>
        <end position="216"/>
    </location>
</feature>
<feature type="transmembrane region" description="Helical" evidence="4">
    <location>
        <begin position="102"/>
        <end position="119"/>
    </location>
</feature>
<protein>
    <recommendedName>
        <fullName evidence="5">HTH luxR-type domain-containing protein</fullName>
    </recommendedName>
</protein>
<feature type="transmembrane region" description="Helical" evidence="4">
    <location>
        <begin position="373"/>
        <end position="394"/>
    </location>
</feature>
<dbReference type="InterPro" id="IPR036388">
    <property type="entry name" value="WH-like_DNA-bd_sf"/>
</dbReference>
<dbReference type="PROSITE" id="PS50043">
    <property type="entry name" value="HTH_LUXR_2"/>
    <property type="match status" value="1"/>
</dbReference>
<reference evidence="7" key="1">
    <citation type="submission" date="2018-01" db="EMBL/GenBank/DDBJ databases">
        <title>Rubneribacter badeniensis gen. nov., sp. nov., and Colonibacter rubneri, gen. nov., sp. nov., WGS of new members of the Eggerthellaceae.</title>
        <authorList>
            <person name="Danylec N."/>
            <person name="Stoll D.A."/>
            <person name="Doetsch A."/>
            <person name="Kulling S.E."/>
            <person name="Huch M."/>
        </authorList>
    </citation>
    <scope>NUCLEOTIDE SEQUENCE [LARGE SCALE GENOMIC DNA]</scope>
    <source>
        <strain evidence="7">ResAG-96</strain>
    </source>
</reference>
<feature type="transmembrane region" description="Helical" evidence="4">
    <location>
        <begin position="261"/>
        <end position="282"/>
    </location>
</feature>
<feature type="transmembrane region" description="Helical" evidence="4">
    <location>
        <begin position="317"/>
        <end position="336"/>
    </location>
</feature>
<dbReference type="SMART" id="SM00421">
    <property type="entry name" value="HTH_LUXR"/>
    <property type="match status" value="1"/>
</dbReference>
<dbReference type="Gene3D" id="1.10.10.10">
    <property type="entry name" value="Winged helix-like DNA-binding domain superfamily/Winged helix DNA-binding domain"/>
    <property type="match status" value="1"/>
</dbReference>
<keyword evidence="4" id="KW-0472">Membrane</keyword>
<feature type="transmembrane region" description="Helical" evidence="4">
    <location>
        <begin position="131"/>
        <end position="154"/>
    </location>
</feature>
<dbReference type="InterPro" id="IPR000792">
    <property type="entry name" value="Tscrpt_reg_LuxR_C"/>
</dbReference>
<dbReference type="AlphaFoldDB" id="A0A2K2U991"/>
<dbReference type="InterPro" id="IPR016032">
    <property type="entry name" value="Sig_transdc_resp-reg_C-effctor"/>
</dbReference>
<feature type="transmembrane region" description="Helical" evidence="4">
    <location>
        <begin position="342"/>
        <end position="366"/>
    </location>
</feature>
<proteinExistence type="predicted"/>
<keyword evidence="4" id="KW-1133">Transmembrane helix</keyword>
<dbReference type="GO" id="GO:0006355">
    <property type="term" value="P:regulation of DNA-templated transcription"/>
    <property type="evidence" value="ECO:0007669"/>
    <property type="project" value="InterPro"/>
</dbReference>
<feature type="transmembrane region" description="Helical" evidence="4">
    <location>
        <begin position="160"/>
        <end position="181"/>
    </location>
</feature>
<sequence>MVVECPPLRRQPSETHDRAMTCYSIPALQAAQIRERETVVNAFNRLDEQRRNLQQFKNGIAAHPFLSIGFGLYWMQTVLLFQSPYLFLDPSPLAGLSSLPKGTIVLVASVFTYVLWSMRYRHVNRISEARWFPIALCGALVLGALLYCLYPSLLSGNRDLAVLTYLTGSILIGCGTANICLETGRVFGFLGPLQVLFHGSAALLIGTFGALALSAFPGEVGRVALVLMPVPMVACLWKSIRGLPARELYGQGMQIEVRVPTKFLVTSFFQGLGLGVMHSFLISSFGSSTIVVSMGYLAAVVLLFFCAVAVKNNFDALIYRIGFPLMASGFFIVSMLEPALFVGVLGLDAGYCFLYLMQCSLCAYLAKGLGQPPIWIIGTGTACLLAGQFVGSVVDVLVPDWHALAIFTAFVLLLAALFMTSSRNIRLGWGAVSPGASAPSTGSENGLAVACQMLATEHRLSKRETEVFDLVVKGYSRKAIARELNIAEETVKTHSGRIYQKFLVHSKQELIELVAQRATAMDN</sequence>
<evidence type="ECO:0000313" key="6">
    <source>
        <dbReference type="EMBL" id="PNV66893.1"/>
    </source>
</evidence>
<evidence type="ECO:0000256" key="2">
    <source>
        <dbReference type="ARBA" id="ARBA00023125"/>
    </source>
</evidence>
<evidence type="ECO:0000259" key="5">
    <source>
        <dbReference type="PROSITE" id="PS50043"/>
    </source>
</evidence>
<feature type="transmembrane region" description="Helical" evidence="4">
    <location>
        <begin position="288"/>
        <end position="310"/>
    </location>
</feature>
<keyword evidence="2" id="KW-0238">DNA-binding</keyword>
<keyword evidence="3" id="KW-0804">Transcription</keyword>
<organism evidence="6 7">
    <name type="scientific">Enteroscipio rubneri</name>
    <dbReference type="NCBI Taxonomy" id="2070686"/>
    <lineage>
        <taxon>Bacteria</taxon>
        <taxon>Bacillati</taxon>
        <taxon>Actinomycetota</taxon>
        <taxon>Coriobacteriia</taxon>
        <taxon>Eggerthellales</taxon>
        <taxon>Eggerthellaceae</taxon>
        <taxon>Enteroscipio</taxon>
    </lineage>
</organism>
<dbReference type="PANTHER" id="PTHR44688:SF16">
    <property type="entry name" value="DNA-BINDING TRANSCRIPTIONAL ACTIVATOR DEVR_DOSR"/>
    <property type="match status" value="1"/>
</dbReference>
<dbReference type="Pfam" id="PF00196">
    <property type="entry name" value="GerE"/>
    <property type="match status" value="1"/>
</dbReference>
<keyword evidence="1" id="KW-0805">Transcription regulation</keyword>
<evidence type="ECO:0000256" key="4">
    <source>
        <dbReference type="SAM" id="Phobius"/>
    </source>
</evidence>
<dbReference type="Proteomes" id="UP000236197">
    <property type="component" value="Unassembled WGS sequence"/>
</dbReference>
<evidence type="ECO:0000256" key="3">
    <source>
        <dbReference type="ARBA" id="ARBA00023163"/>
    </source>
</evidence>
<dbReference type="PANTHER" id="PTHR44688">
    <property type="entry name" value="DNA-BINDING TRANSCRIPTIONAL ACTIVATOR DEVR_DOSR"/>
    <property type="match status" value="1"/>
</dbReference>
<accession>A0A2K2U991</accession>
<gene>
    <name evidence="6" type="ORF">C2L71_10915</name>
</gene>
<feature type="transmembrane region" description="Helical" evidence="4">
    <location>
        <begin position="222"/>
        <end position="240"/>
    </location>
</feature>
<dbReference type="PRINTS" id="PR00038">
    <property type="entry name" value="HTHLUXR"/>
</dbReference>
<keyword evidence="7" id="KW-1185">Reference proteome</keyword>
<dbReference type="EMBL" id="PPEK01000018">
    <property type="protein sequence ID" value="PNV66893.1"/>
    <property type="molecule type" value="Genomic_DNA"/>
</dbReference>
<feature type="domain" description="HTH luxR-type" evidence="5">
    <location>
        <begin position="453"/>
        <end position="518"/>
    </location>
</feature>
<evidence type="ECO:0000256" key="1">
    <source>
        <dbReference type="ARBA" id="ARBA00023015"/>
    </source>
</evidence>
<feature type="transmembrane region" description="Helical" evidence="4">
    <location>
        <begin position="400"/>
        <end position="419"/>
    </location>
</feature>
<name>A0A2K2U991_9ACTN</name>
<dbReference type="SUPFAM" id="SSF46894">
    <property type="entry name" value="C-terminal effector domain of the bipartite response regulators"/>
    <property type="match status" value="1"/>
</dbReference>